<proteinExistence type="predicted"/>
<dbReference type="AlphaFoldDB" id="A0A8S1IXP2"/>
<feature type="chain" id="PRO_5035746720" evidence="1">
    <location>
        <begin position="25"/>
        <end position="320"/>
    </location>
</feature>
<organism evidence="2 3">
    <name type="scientific">Ostreobium quekettii</name>
    <dbReference type="NCBI Taxonomy" id="121088"/>
    <lineage>
        <taxon>Eukaryota</taxon>
        <taxon>Viridiplantae</taxon>
        <taxon>Chlorophyta</taxon>
        <taxon>core chlorophytes</taxon>
        <taxon>Ulvophyceae</taxon>
        <taxon>TCBD clade</taxon>
        <taxon>Bryopsidales</taxon>
        <taxon>Ostreobineae</taxon>
        <taxon>Ostreobiaceae</taxon>
        <taxon>Ostreobium</taxon>
    </lineage>
</organism>
<accession>A0A8S1IXP2</accession>
<name>A0A8S1IXP2_9CHLO</name>
<keyword evidence="3" id="KW-1185">Reference proteome</keyword>
<dbReference type="Proteomes" id="UP000708148">
    <property type="component" value="Unassembled WGS sequence"/>
</dbReference>
<gene>
    <name evidence="2" type="ORF">OSTQU699_LOCUS5318</name>
</gene>
<reference evidence="2" key="1">
    <citation type="submission" date="2020-12" db="EMBL/GenBank/DDBJ databases">
        <authorList>
            <person name="Iha C."/>
        </authorList>
    </citation>
    <scope>NUCLEOTIDE SEQUENCE</scope>
</reference>
<evidence type="ECO:0000256" key="1">
    <source>
        <dbReference type="SAM" id="SignalP"/>
    </source>
</evidence>
<evidence type="ECO:0000313" key="2">
    <source>
        <dbReference type="EMBL" id="CAD7699959.1"/>
    </source>
</evidence>
<evidence type="ECO:0000313" key="3">
    <source>
        <dbReference type="Proteomes" id="UP000708148"/>
    </source>
</evidence>
<keyword evidence="1" id="KW-0732">Signal</keyword>
<feature type="signal peptide" evidence="1">
    <location>
        <begin position="1"/>
        <end position="24"/>
    </location>
</feature>
<dbReference type="EMBL" id="CAJHUC010001141">
    <property type="protein sequence ID" value="CAD7699959.1"/>
    <property type="molecule type" value="Genomic_DNA"/>
</dbReference>
<protein>
    <submittedName>
        <fullName evidence="2">Uncharacterized protein</fullName>
    </submittedName>
</protein>
<comment type="caution">
    <text evidence="2">The sequence shown here is derived from an EMBL/GenBank/DDBJ whole genome shotgun (WGS) entry which is preliminary data.</text>
</comment>
<sequence length="320" mass="34648">MGTQIWGCLWWGALLSLPLAVARGVKITAEEPLIMAPQMQRPDLKFLPRLSKVAFSPGILAARRLQQSGNPLCTWGDSCKARYFSNAPDAEVSMFGKDTEMCVKISSKDDCLDVLQCNWYEAPGEEDGICALDFFHTIQGCLQPDFMVVFFGHQCATIFREDRCRPLPGCQWNDTDAKCQMDQAAVAEAIGSNSALASTSAQNEECQQSSPCLSPCWEDESGACVSPQVWNISAWFSPTATSTYCQYLKLNLGCSFASPVSTCSGACGIDEEGVCSLSDVSTIEFLYSSSEAERTKWLGALEACSAIKDPGECGSFAGGK</sequence>